<evidence type="ECO:0000259" key="2">
    <source>
        <dbReference type="Pfam" id="PF06889"/>
    </source>
</evidence>
<keyword evidence="1" id="KW-0812">Transmembrane</keyword>
<keyword evidence="4" id="KW-1185">Reference proteome</keyword>
<dbReference type="RefSeq" id="WP_242149759.1">
    <property type="nucleotide sequence ID" value="NZ_CP093379.1"/>
</dbReference>
<protein>
    <submittedName>
        <fullName evidence="3">DUF1266 domain-containing protein</fullName>
    </submittedName>
</protein>
<name>A0ABY3X8L8_9GAMM</name>
<organism evidence="3 4">
    <name type="scientific">Ignatzschineria rhizosphaerae</name>
    <dbReference type="NCBI Taxonomy" id="2923279"/>
    <lineage>
        <taxon>Bacteria</taxon>
        <taxon>Pseudomonadati</taxon>
        <taxon>Pseudomonadota</taxon>
        <taxon>Gammaproteobacteria</taxon>
        <taxon>Cardiobacteriales</taxon>
        <taxon>Ignatzschineriaceae</taxon>
        <taxon>Ignatzschineria</taxon>
    </lineage>
</organism>
<feature type="transmembrane region" description="Helical" evidence="1">
    <location>
        <begin position="41"/>
        <end position="63"/>
    </location>
</feature>
<dbReference type="Pfam" id="PF06889">
    <property type="entry name" value="DUF1266"/>
    <property type="match status" value="1"/>
</dbReference>
<proteinExistence type="predicted"/>
<gene>
    <name evidence="3" type="ORF">MMG00_00220</name>
</gene>
<evidence type="ECO:0000313" key="4">
    <source>
        <dbReference type="Proteomes" id="UP000829542"/>
    </source>
</evidence>
<keyword evidence="1" id="KW-0472">Membrane</keyword>
<evidence type="ECO:0000313" key="3">
    <source>
        <dbReference type="EMBL" id="UNM96348.1"/>
    </source>
</evidence>
<dbReference type="Proteomes" id="UP000829542">
    <property type="component" value="Chromosome"/>
</dbReference>
<dbReference type="EMBL" id="CP093379">
    <property type="protein sequence ID" value="UNM96348.1"/>
    <property type="molecule type" value="Genomic_DNA"/>
</dbReference>
<dbReference type="InterPro" id="IPR009677">
    <property type="entry name" value="DUF1266"/>
</dbReference>
<reference evidence="3 4" key="1">
    <citation type="submission" date="2022-03" db="EMBL/GenBank/DDBJ databases">
        <title>Ignatzschineria rhizosphaerae HR5S32.</title>
        <authorList>
            <person name="Sun J.Q."/>
            <person name="Feng J.Y."/>
        </authorList>
    </citation>
    <scope>NUCLEOTIDE SEQUENCE [LARGE SCALE GENOMIC DNA]</scope>
    <source>
        <strain evidence="3 4">HR5S32</strain>
    </source>
</reference>
<accession>A0ABY3X8L8</accession>
<sequence length="365" mass="42966">MHKQRYGNPVFLQNHPKQLEFPIKKLNTQEDYKTTSPLSMLLVGAFLITVIASIIMLIFWGILKFTDLLEWEILSFYTIAKPIWWAALISFILLFIQVAISPDQAVKEQKRYYKLTNTTWLPREKREGLRLDLFPIYDDAFWSETLEYFPLKSRIEAIDPKALSHFKVLKLAKTETYINHLKEWWDVTNASSLKFTLEKLLKGLHAPEFANSAHHYPYLLQGLANQTGFSLTGIEQTLQPQGDYPPELLWGFDLSRAVSVARHGYMAQYLTEEEAWHYILRAKDKAYEIFQSEQDFFNNYLLGYAYWQSNAELIKEQVTALHRYQSECDWPMKRLRWNHRYYLKPDALSHAIANTKSTHISDLVR</sequence>
<feature type="domain" description="DUF1266" evidence="2">
    <location>
        <begin position="181"/>
        <end position="337"/>
    </location>
</feature>
<feature type="transmembrane region" description="Helical" evidence="1">
    <location>
        <begin position="83"/>
        <end position="101"/>
    </location>
</feature>
<keyword evidence="1" id="KW-1133">Transmembrane helix</keyword>
<evidence type="ECO:0000256" key="1">
    <source>
        <dbReference type="SAM" id="Phobius"/>
    </source>
</evidence>